<dbReference type="PANTHER" id="PTHR36451">
    <property type="entry name" value="PAPS-DEPENDENT SULFOTRANSFERASE STF3"/>
    <property type="match status" value="1"/>
</dbReference>
<proteinExistence type="predicted"/>
<evidence type="ECO:0000313" key="2">
    <source>
        <dbReference type="Proteomes" id="UP000032361"/>
    </source>
</evidence>
<dbReference type="AlphaFoldDB" id="A0A0D7W8F8"/>
<evidence type="ECO:0008006" key="3">
    <source>
        <dbReference type="Google" id="ProtNLM"/>
    </source>
</evidence>
<sequence length="320" mass="37338">MKSPIFIFSLPRSGSTLLQRLLMAHKSISSVSEPWILLPYIYSTKQHGVISEYSSINSYTGVSDFINNLPNSEKDYKGALRNFVLELYEKQCRKNEVYFLDKTPRYYLVINEIVELFPDAKFIFLFRNPVQVYASIINTFADNKLQYFNTQEDVIDGMELLSEGYNRHKQNAIFVNYESLTENSEVELSKIFEYLELTPDFDVLSNFSSQNTKGRFGDPTGVKEYNQISSKSIDKWKKTFNNPVRKRHLLKTINSISSETLNIQGYNKAQLLTEIKSIKVNLKGIVLDFKDLIFSYLVRRFKLNLFFAKTLKWTNKKFLN</sequence>
<evidence type="ECO:0000313" key="1">
    <source>
        <dbReference type="EMBL" id="KJD34107.1"/>
    </source>
</evidence>
<name>A0A0D7W8F8_9FLAO</name>
<reference evidence="1 2" key="1">
    <citation type="journal article" date="2015" name="Antonie Van Leeuwenhoek">
        <title>Tamlana nanhaiensis sp. nov., isolated from surface seawater collected from the South China Sea.</title>
        <authorList>
            <person name="Liu X."/>
            <person name="Lai Q."/>
            <person name="Du Y."/>
            <person name="Li G."/>
            <person name="Sun F."/>
            <person name="Shao Z."/>
        </authorList>
    </citation>
    <scope>NUCLEOTIDE SEQUENCE [LARGE SCALE GENOMIC DNA]</scope>
    <source>
        <strain evidence="1 2">FHC16</strain>
    </source>
</reference>
<keyword evidence="2" id="KW-1185">Reference proteome</keyword>
<accession>A0A0D7W8F8</accession>
<organism evidence="1 2">
    <name type="scientific">Neotamlana nanhaiensis</name>
    <dbReference type="NCBI Taxonomy" id="1382798"/>
    <lineage>
        <taxon>Bacteria</taxon>
        <taxon>Pseudomonadati</taxon>
        <taxon>Bacteroidota</taxon>
        <taxon>Flavobacteriia</taxon>
        <taxon>Flavobacteriales</taxon>
        <taxon>Flavobacteriaceae</taxon>
        <taxon>Neotamlana</taxon>
    </lineage>
</organism>
<dbReference type="PATRIC" id="fig|1382798.3.peg.2193"/>
<gene>
    <name evidence="1" type="ORF">PK35_05090</name>
</gene>
<dbReference type="SUPFAM" id="SSF52540">
    <property type="entry name" value="P-loop containing nucleoside triphosphate hydrolases"/>
    <property type="match status" value="1"/>
</dbReference>
<dbReference type="Gene3D" id="3.40.50.300">
    <property type="entry name" value="P-loop containing nucleotide triphosphate hydrolases"/>
    <property type="match status" value="1"/>
</dbReference>
<dbReference type="InterPro" id="IPR052736">
    <property type="entry name" value="Stf3_sulfotransferase"/>
</dbReference>
<dbReference type="Pfam" id="PF13469">
    <property type="entry name" value="Sulfotransfer_3"/>
    <property type="match status" value="1"/>
</dbReference>
<protein>
    <recommendedName>
        <fullName evidence="3">Sulfotransferase</fullName>
    </recommendedName>
</protein>
<comment type="caution">
    <text evidence="1">The sequence shown here is derived from an EMBL/GenBank/DDBJ whole genome shotgun (WGS) entry which is preliminary data.</text>
</comment>
<dbReference type="InterPro" id="IPR027417">
    <property type="entry name" value="P-loop_NTPase"/>
</dbReference>
<dbReference type="STRING" id="1382798.PK35_05090"/>
<dbReference type="RefSeq" id="WP_044625596.1">
    <property type="nucleotide sequence ID" value="NZ_JTDV01000002.1"/>
</dbReference>
<dbReference type="Proteomes" id="UP000032361">
    <property type="component" value="Unassembled WGS sequence"/>
</dbReference>
<dbReference type="PANTHER" id="PTHR36451:SF1">
    <property type="entry name" value="OMEGA-HYDROXY-BETA-DIHYDROMENAQUINONE-9 SULFOTRANSFERASE STF3"/>
    <property type="match status" value="1"/>
</dbReference>
<dbReference type="OrthoDB" id="9777890at2"/>
<dbReference type="EMBL" id="JTDV01000002">
    <property type="protein sequence ID" value="KJD34107.1"/>
    <property type="molecule type" value="Genomic_DNA"/>
</dbReference>